<comment type="function">
    <text evidence="6">DNA-binding transcription regulator that regulates endothelial cell proliferation and G1/S cell-cycle progression. Specifically binds the 5'-[AT]NTNN[GT]GGCA[AGT]-3' core DNA sequence and acts by modulating expression of pRB-E2F cell-cycle target genes.</text>
</comment>
<dbReference type="Proteomes" id="UP001364617">
    <property type="component" value="Unassembled WGS sequence"/>
</dbReference>
<sequence>MVMRCILGCSPPQTLFPIPKVPWLRARWLQFLHFDDGGVTENTRLCARHFTQDSFKNFRQHEMGFVKLLLLSDTAVPCVYTVGASPGAKPLTRDVGCQCSPTPAKKSTAVQATRSTPRPKRRSKAVQVKPPTLSIGMSCSTEHPGPVLDTTTSPTNKRQRVKEEEEEEEGVGEMEESCSSCTEESAAASDLTYESEDSDTSLCAAHYYDGSADWEYVS</sequence>
<keyword evidence="6" id="KW-0131">Cell cycle</keyword>
<accession>A0AAN9CUS4</accession>
<dbReference type="GO" id="GO:0003700">
    <property type="term" value="F:DNA-binding transcription factor activity"/>
    <property type="evidence" value="ECO:0007669"/>
    <property type="project" value="UniProtKB-UniRule"/>
</dbReference>
<feature type="region of interest" description="Disordered" evidence="7">
    <location>
        <begin position="107"/>
        <end position="201"/>
    </location>
</feature>
<protein>
    <recommendedName>
        <fullName evidence="6">THAP domain-containing protein 1</fullName>
    </recommendedName>
</protein>
<keyword evidence="6" id="KW-0175">Coiled coil</keyword>
<evidence type="ECO:0000313" key="9">
    <source>
        <dbReference type="EMBL" id="KAK7150801.1"/>
    </source>
</evidence>
<organism evidence="9 10">
    <name type="scientific">Phoxinus phoxinus</name>
    <name type="common">Eurasian minnow</name>
    <dbReference type="NCBI Taxonomy" id="58324"/>
    <lineage>
        <taxon>Eukaryota</taxon>
        <taxon>Metazoa</taxon>
        <taxon>Chordata</taxon>
        <taxon>Craniata</taxon>
        <taxon>Vertebrata</taxon>
        <taxon>Euteleostomi</taxon>
        <taxon>Actinopterygii</taxon>
        <taxon>Neopterygii</taxon>
        <taxon>Teleostei</taxon>
        <taxon>Ostariophysi</taxon>
        <taxon>Cypriniformes</taxon>
        <taxon>Leuciscidae</taxon>
        <taxon>Phoxininae</taxon>
        <taxon>Phoxinus</taxon>
    </lineage>
</organism>
<dbReference type="AlphaFoldDB" id="A0AAN9CUS4"/>
<evidence type="ECO:0000256" key="4">
    <source>
        <dbReference type="ARBA" id="ARBA00023125"/>
    </source>
</evidence>
<keyword evidence="2 5" id="KW-0863">Zinc-finger</keyword>
<gene>
    <name evidence="9" type="ORF">R3I93_011914</name>
</gene>
<dbReference type="PANTHER" id="PTHR46600">
    <property type="entry name" value="THAP DOMAIN-CONTAINING"/>
    <property type="match status" value="1"/>
</dbReference>
<reference evidence="9 10" key="1">
    <citation type="submission" date="2024-02" db="EMBL/GenBank/DDBJ databases">
        <title>Chromosome-level genome assembly of the Eurasian Minnow (Phoxinus phoxinus).</title>
        <authorList>
            <person name="Oriowo T.O."/>
            <person name="Martin S."/>
            <person name="Stange M."/>
            <person name="Chrysostomakis Y."/>
            <person name="Brown T."/>
            <person name="Winkler S."/>
            <person name="Kukowka S."/>
            <person name="Myers E.W."/>
            <person name="Bohne A."/>
        </authorList>
    </citation>
    <scope>NUCLEOTIDE SEQUENCE [LARGE SCALE GENOMIC DNA]</scope>
    <source>
        <strain evidence="9">ZFMK-TIS-60720</strain>
        <tissue evidence="9">Whole Organism</tissue>
    </source>
</reference>
<dbReference type="GO" id="GO:0008270">
    <property type="term" value="F:zinc ion binding"/>
    <property type="evidence" value="ECO:0007669"/>
    <property type="project" value="UniProtKB-KW"/>
</dbReference>
<dbReference type="GO" id="GO:0005654">
    <property type="term" value="C:nucleoplasm"/>
    <property type="evidence" value="ECO:0007669"/>
    <property type="project" value="UniProtKB-SubCell"/>
</dbReference>
<dbReference type="InterPro" id="IPR026516">
    <property type="entry name" value="THAP1/10"/>
</dbReference>
<proteinExistence type="inferred from homology"/>
<keyword evidence="10" id="KW-1185">Reference proteome</keyword>
<comment type="subcellular location">
    <subcellularLocation>
        <location evidence="6">Nucleus</location>
        <location evidence="6">Nucleoplasm</location>
    </subcellularLocation>
</comment>
<keyword evidence="3" id="KW-0862">Zinc</keyword>
<dbReference type="GO" id="GO:0006357">
    <property type="term" value="P:regulation of transcription by RNA polymerase II"/>
    <property type="evidence" value="ECO:0007669"/>
    <property type="project" value="TreeGrafter"/>
</dbReference>
<keyword evidence="4 5" id="KW-0238">DNA-binding</keyword>
<dbReference type="GO" id="GO:0001935">
    <property type="term" value="P:endothelial cell proliferation"/>
    <property type="evidence" value="ECO:0007669"/>
    <property type="project" value="UniProtKB-UniRule"/>
</dbReference>
<dbReference type="PANTHER" id="PTHR46600:SF7">
    <property type="entry name" value="SI:DKEY-228B2.6-RELATED"/>
    <property type="match status" value="1"/>
</dbReference>
<dbReference type="SMART" id="SM00692">
    <property type="entry name" value="DM3"/>
    <property type="match status" value="1"/>
</dbReference>
<dbReference type="GO" id="GO:0000978">
    <property type="term" value="F:RNA polymerase II cis-regulatory region sequence-specific DNA binding"/>
    <property type="evidence" value="ECO:0007669"/>
    <property type="project" value="TreeGrafter"/>
</dbReference>
<dbReference type="SUPFAM" id="SSF57716">
    <property type="entry name" value="Glucocorticoid receptor-like (DNA-binding domain)"/>
    <property type="match status" value="1"/>
</dbReference>
<evidence type="ECO:0000256" key="3">
    <source>
        <dbReference type="ARBA" id="ARBA00022833"/>
    </source>
</evidence>
<feature type="compositionally biased region" description="Acidic residues" evidence="7">
    <location>
        <begin position="164"/>
        <end position="176"/>
    </location>
</feature>
<keyword evidence="1" id="KW-0479">Metal-binding</keyword>
<dbReference type="InterPro" id="IPR006612">
    <property type="entry name" value="THAP_Znf"/>
</dbReference>
<comment type="caution">
    <text evidence="9">The sequence shown here is derived from an EMBL/GenBank/DDBJ whole genome shotgun (WGS) entry which is preliminary data.</text>
</comment>
<keyword evidence="6" id="KW-0805">Transcription regulation</keyword>
<dbReference type="EMBL" id="JAYKXH010000012">
    <property type="protein sequence ID" value="KAK7150801.1"/>
    <property type="molecule type" value="Genomic_DNA"/>
</dbReference>
<evidence type="ECO:0000256" key="6">
    <source>
        <dbReference type="RuleBase" id="RU369073"/>
    </source>
</evidence>
<dbReference type="PROSITE" id="PS50950">
    <property type="entry name" value="ZF_THAP"/>
    <property type="match status" value="1"/>
</dbReference>
<evidence type="ECO:0000259" key="8">
    <source>
        <dbReference type="PROSITE" id="PS50950"/>
    </source>
</evidence>
<comment type="similarity">
    <text evidence="6">Belongs to the THAP1 family.</text>
</comment>
<evidence type="ECO:0000256" key="2">
    <source>
        <dbReference type="ARBA" id="ARBA00022771"/>
    </source>
</evidence>
<keyword evidence="6" id="KW-0804">Transcription</keyword>
<evidence type="ECO:0000313" key="10">
    <source>
        <dbReference type="Proteomes" id="UP001364617"/>
    </source>
</evidence>
<dbReference type="Pfam" id="PF05485">
    <property type="entry name" value="THAP"/>
    <property type="match status" value="1"/>
</dbReference>
<feature type="compositionally biased region" description="Low complexity" evidence="7">
    <location>
        <begin position="177"/>
        <end position="189"/>
    </location>
</feature>
<dbReference type="SMART" id="SM00980">
    <property type="entry name" value="THAP"/>
    <property type="match status" value="1"/>
</dbReference>
<evidence type="ECO:0000256" key="7">
    <source>
        <dbReference type="SAM" id="MobiDB-lite"/>
    </source>
</evidence>
<evidence type="ECO:0000256" key="1">
    <source>
        <dbReference type="ARBA" id="ARBA00022723"/>
    </source>
</evidence>
<feature type="domain" description="THAP-type" evidence="8">
    <location>
        <begin position="1"/>
        <end position="80"/>
    </location>
</feature>
<evidence type="ECO:0000256" key="5">
    <source>
        <dbReference type="PROSITE-ProRule" id="PRU00309"/>
    </source>
</evidence>
<name>A0AAN9CUS4_9TELE</name>
<keyword evidence="6" id="KW-0539">Nucleus</keyword>